<feature type="signal peptide" evidence="1">
    <location>
        <begin position="1"/>
        <end position="22"/>
    </location>
</feature>
<accession>A0A8S1GSS0</accession>
<comment type="caution">
    <text evidence="2">The sequence shown here is derived from an EMBL/GenBank/DDBJ whole genome shotgun (WGS) entry which is preliminary data.</text>
</comment>
<organism evidence="2 3">
    <name type="scientific">Caenorhabditis auriculariae</name>
    <dbReference type="NCBI Taxonomy" id="2777116"/>
    <lineage>
        <taxon>Eukaryota</taxon>
        <taxon>Metazoa</taxon>
        <taxon>Ecdysozoa</taxon>
        <taxon>Nematoda</taxon>
        <taxon>Chromadorea</taxon>
        <taxon>Rhabditida</taxon>
        <taxon>Rhabditina</taxon>
        <taxon>Rhabditomorpha</taxon>
        <taxon>Rhabditoidea</taxon>
        <taxon>Rhabditidae</taxon>
        <taxon>Peloderinae</taxon>
        <taxon>Caenorhabditis</taxon>
    </lineage>
</organism>
<keyword evidence="3" id="KW-1185">Reference proteome</keyword>
<feature type="chain" id="PRO_5035944830" evidence="1">
    <location>
        <begin position="23"/>
        <end position="78"/>
    </location>
</feature>
<dbReference type="AlphaFoldDB" id="A0A8S1GSS0"/>
<evidence type="ECO:0000313" key="2">
    <source>
        <dbReference type="EMBL" id="CAD6185944.1"/>
    </source>
</evidence>
<reference evidence="2" key="1">
    <citation type="submission" date="2020-10" db="EMBL/GenBank/DDBJ databases">
        <authorList>
            <person name="Kikuchi T."/>
        </authorList>
    </citation>
    <scope>NUCLEOTIDE SEQUENCE</scope>
    <source>
        <strain evidence="2">NKZ352</strain>
    </source>
</reference>
<gene>
    <name evidence="2" type="ORF">CAUJ_LOCUS1863</name>
</gene>
<dbReference type="Proteomes" id="UP000835052">
    <property type="component" value="Unassembled WGS sequence"/>
</dbReference>
<keyword evidence="1" id="KW-0732">Signal</keyword>
<name>A0A8S1GSS0_9PELO</name>
<protein>
    <submittedName>
        <fullName evidence="2">Uncharacterized protein</fullName>
    </submittedName>
</protein>
<evidence type="ECO:0000313" key="3">
    <source>
        <dbReference type="Proteomes" id="UP000835052"/>
    </source>
</evidence>
<dbReference type="EMBL" id="CAJGYM010000003">
    <property type="protein sequence ID" value="CAD6185944.1"/>
    <property type="molecule type" value="Genomic_DNA"/>
</dbReference>
<evidence type="ECO:0000256" key="1">
    <source>
        <dbReference type="SAM" id="SignalP"/>
    </source>
</evidence>
<proteinExistence type="predicted"/>
<sequence length="78" mass="8918">MHLKVFLPLLMVLICLFSPIKAEILEPIAEKYYMFSEERGDTWRDRLYIPLFGCPRPATVFAPYQPGAEKISMAPAQG</sequence>